<dbReference type="PANTHER" id="PTHR46268:SF6">
    <property type="entry name" value="UNIVERSAL STRESS PROTEIN UP12"/>
    <property type="match status" value="1"/>
</dbReference>
<dbReference type="STRING" id="1580092.NADRNF5_1128"/>
<evidence type="ECO:0000313" key="4">
    <source>
        <dbReference type="Proteomes" id="UP000032408"/>
    </source>
</evidence>
<reference evidence="3 4" key="2">
    <citation type="journal article" date="2016" name="ISME J.">
        <title>Physiological and genomic characterization of two novel marine thaumarchaeal strains indicates niche differentiation.</title>
        <authorList>
            <person name="Bayer B."/>
            <person name="Vojvoda J."/>
            <person name="Offre P."/>
            <person name="Alves R.J."/>
            <person name="Elisabeth N.H."/>
            <person name="Garcia J.A."/>
            <person name="Volland J.M."/>
            <person name="Srivastava A."/>
            <person name="Schleper C."/>
            <person name="Herndl G.J."/>
        </authorList>
    </citation>
    <scope>NUCLEOTIDE SEQUENCE [LARGE SCALE GENOMIC DNA]</scope>
    <source>
        <strain evidence="3 4">NF5</strain>
    </source>
</reference>
<dbReference type="InterPro" id="IPR006016">
    <property type="entry name" value="UspA"/>
</dbReference>
<comment type="similarity">
    <text evidence="1">Belongs to the universal stress protein A family.</text>
</comment>
<dbReference type="RefSeq" id="WP_048116113.1">
    <property type="nucleotide sequence ID" value="NZ_CP011070.1"/>
</dbReference>
<dbReference type="GeneID" id="24820333"/>
<evidence type="ECO:0000313" key="3">
    <source>
        <dbReference type="EMBL" id="AJW70817.1"/>
    </source>
</evidence>
<dbReference type="EMBL" id="CP011070">
    <property type="protein sequence ID" value="AJW70817.1"/>
    <property type="molecule type" value="Genomic_DNA"/>
</dbReference>
<dbReference type="PANTHER" id="PTHR46268">
    <property type="entry name" value="STRESS RESPONSE PROTEIN NHAX"/>
    <property type="match status" value="1"/>
</dbReference>
<dbReference type="Gene3D" id="3.40.50.620">
    <property type="entry name" value="HUPs"/>
    <property type="match status" value="1"/>
</dbReference>
<feature type="domain" description="UspA" evidence="2">
    <location>
        <begin position="6"/>
        <end position="148"/>
    </location>
</feature>
<dbReference type="Proteomes" id="UP000032408">
    <property type="component" value="Chromosome"/>
</dbReference>
<proteinExistence type="inferred from homology"/>
<dbReference type="HOGENOM" id="CLU_049301_11_2_2"/>
<dbReference type="Pfam" id="PF00582">
    <property type="entry name" value="Usp"/>
    <property type="match status" value="1"/>
</dbReference>
<dbReference type="AlphaFoldDB" id="A0A0D5C361"/>
<dbReference type="SUPFAM" id="SSF52402">
    <property type="entry name" value="Adenine nucleotide alpha hydrolases-like"/>
    <property type="match status" value="1"/>
</dbReference>
<dbReference type="InterPro" id="IPR014729">
    <property type="entry name" value="Rossmann-like_a/b/a_fold"/>
</dbReference>
<protein>
    <submittedName>
        <fullName evidence="3">UspA domain protein</fullName>
    </submittedName>
</protein>
<dbReference type="OrthoDB" id="105697at2157"/>
<accession>A0A0D5C361</accession>
<name>A0A0D5C361_9ARCH</name>
<dbReference type="PIRSF" id="PIRSF006276">
    <property type="entry name" value="UspA"/>
    <property type="match status" value="1"/>
</dbReference>
<dbReference type="KEGG" id="nin:NADRNF5_1128"/>
<evidence type="ECO:0000259" key="2">
    <source>
        <dbReference type="Pfam" id="PF00582"/>
    </source>
</evidence>
<dbReference type="InterPro" id="IPR006015">
    <property type="entry name" value="Universal_stress_UspA"/>
</dbReference>
<keyword evidence="4" id="KW-1185">Reference proteome</keyword>
<organism evidence="3 4">
    <name type="scientific">Nitrosopumilus adriaticus</name>
    <dbReference type="NCBI Taxonomy" id="1580092"/>
    <lineage>
        <taxon>Archaea</taxon>
        <taxon>Nitrososphaerota</taxon>
        <taxon>Nitrososphaeria</taxon>
        <taxon>Nitrosopumilales</taxon>
        <taxon>Nitrosopumilaceae</taxon>
        <taxon>Nitrosopumilus</taxon>
    </lineage>
</organism>
<dbReference type="PRINTS" id="PR01438">
    <property type="entry name" value="UNVRSLSTRESS"/>
</dbReference>
<reference evidence="4" key="1">
    <citation type="submission" date="2015-03" db="EMBL/GenBank/DDBJ databases">
        <title>Characterization of two novel Thaumarchaeota isolated from the Northern Adriatic Sea.</title>
        <authorList>
            <person name="Bayer B."/>
            <person name="Vojvoda J."/>
            <person name="Offre P."/>
            <person name="Srivastava A."/>
            <person name="Elisabeth N."/>
            <person name="Garcia J.A.L."/>
            <person name="Schleper C."/>
            <person name="Herndl G.J."/>
        </authorList>
    </citation>
    <scope>NUCLEOTIDE SEQUENCE [LARGE SCALE GENOMIC DNA]</scope>
    <source>
        <strain evidence="4">NF5</strain>
    </source>
</reference>
<gene>
    <name evidence="3" type="ORF">NADRNF5_1128</name>
</gene>
<dbReference type="CDD" id="cd00293">
    <property type="entry name" value="USP-like"/>
    <property type="match status" value="1"/>
</dbReference>
<sequence length="148" mass="16795">MITRKIKKIVIPYDGSIYSKHAFDMALNLAQKYNSKLILLTCIEKINGSWYGKEFSHLYQKDVKNYREKILKETSKLELISKKKKISTTTKIFVTDSIVEQILSFTKSTKADMIVMGSHGRSGIDKLILGSIANGVVQRSKIPVLVVR</sequence>
<evidence type="ECO:0000256" key="1">
    <source>
        <dbReference type="ARBA" id="ARBA00008791"/>
    </source>
</evidence>